<organism evidence="1 2">
    <name type="scientific">Penicillium malachiteum</name>
    <dbReference type="NCBI Taxonomy" id="1324776"/>
    <lineage>
        <taxon>Eukaryota</taxon>
        <taxon>Fungi</taxon>
        <taxon>Dikarya</taxon>
        <taxon>Ascomycota</taxon>
        <taxon>Pezizomycotina</taxon>
        <taxon>Eurotiomycetes</taxon>
        <taxon>Eurotiomycetidae</taxon>
        <taxon>Eurotiales</taxon>
        <taxon>Aspergillaceae</taxon>
        <taxon>Penicillium</taxon>
    </lineage>
</organism>
<reference evidence="1" key="2">
    <citation type="submission" date="2023-01" db="EMBL/GenBank/DDBJ databases">
        <authorList>
            <person name="Petersen C."/>
        </authorList>
    </citation>
    <scope>NUCLEOTIDE SEQUENCE</scope>
    <source>
        <strain evidence="1">IBT 17514</strain>
    </source>
</reference>
<sequence length="91" mass="10480">MNGHGFSEKIYALKDQIDKLYDMIDKQNKHMWPAMDNPGEVFKLGPTGMFSMGSEQEMRIALNETYLAWLEIPGATEFIQFKIHGKVDELL</sequence>
<evidence type="ECO:0000313" key="1">
    <source>
        <dbReference type="EMBL" id="KAJ5727366.1"/>
    </source>
</evidence>
<proteinExistence type="predicted"/>
<name>A0AAD6HN02_9EURO</name>
<reference evidence="1" key="1">
    <citation type="journal article" date="2023" name="IMA Fungus">
        <title>Comparative genomic study of the Penicillium genus elucidates a diverse pangenome and 15 lateral gene transfer events.</title>
        <authorList>
            <person name="Petersen C."/>
            <person name="Sorensen T."/>
            <person name="Nielsen M.R."/>
            <person name="Sondergaard T.E."/>
            <person name="Sorensen J.L."/>
            <person name="Fitzpatrick D.A."/>
            <person name="Frisvad J.C."/>
            <person name="Nielsen K.L."/>
        </authorList>
    </citation>
    <scope>NUCLEOTIDE SEQUENCE</scope>
    <source>
        <strain evidence="1">IBT 17514</strain>
    </source>
</reference>
<comment type="caution">
    <text evidence="1">The sequence shown here is derived from an EMBL/GenBank/DDBJ whole genome shotgun (WGS) entry which is preliminary data.</text>
</comment>
<evidence type="ECO:0000313" key="2">
    <source>
        <dbReference type="Proteomes" id="UP001215712"/>
    </source>
</evidence>
<gene>
    <name evidence="1" type="ORF">N7493_005186</name>
</gene>
<dbReference type="Proteomes" id="UP001215712">
    <property type="component" value="Unassembled WGS sequence"/>
</dbReference>
<keyword evidence="2" id="KW-1185">Reference proteome</keyword>
<accession>A0AAD6HN02</accession>
<dbReference type="AlphaFoldDB" id="A0AAD6HN02"/>
<dbReference type="EMBL" id="JAQJAN010000006">
    <property type="protein sequence ID" value="KAJ5727366.1"/>
    <property type="molecule type" value="Genomic_DNA"/>
</dbReference>
<protein>
    <submittedName>
        <fullName evidence="1">Uncharacterized protein</fullName>
    </submittedName>
</protein>